<feature type="region of interest" description="Disordered" evidence="1">
    <location>
        <begin position="77"/>
        <end position="110"/>
    </location>
</feature>
<feature type="compositionally biased region" description="Low complexity" evidence="1">
    <location>
        <begin position="88"/>
        <end position="98"/>
    </location>
</feature>
<dbReference type="AlphaFoldDB" id="A0A841LAT2"/>
<dbReference type="EMBL" id="JACIIV010000015">
    <property type="protein sequence ID" value="MBB6228073.1"/>
    <property type="molecule type" value="Genomic_DNA"/>
</dbReference>
<keyword evidence="3" id="KW-1185">Reference proteome</keyword>
<reference evidence="2 3" key="1">
    <citation type="submission" date="2020-08" db="EMBL/GenBank/DDBJ databases">
        <title>Genomic Encyclopedia of Type Strains, Phase IV (KMG-IV): sequencing the most valuable type-strain genomes for metagenomic binning, comparative biology and taxonomic classification.</title>
        <authorList>
            <person name="Goeker M."/>
        </authorList>
    </citation>
    <scope>NUCLEOTIDE SEQUENCE [LARGE SCALE GENOMIC DNA]</scope>
    <source>
        <strain evidence="2 3">DSM 102189</strain>
    </source>
</reference>
<proteinExistence type="predicted"/>
<protein>
    <submittedName>
        <fullName evidence="2">Uncharacterized protein</fullName>
    </submittedName>
</protein>
<feature type="compositionally biased region" description="Pro residues" evidence="1">
    <location>
        <begin position="99"/>
        <end position="110"/>
    </location>
</feature>
<feature type="region of interest" description="Disordered" evidence="1">
    <location>
        <begin position="183"/>
        <end position="212"/>
    </location>
</feature>
<gene>
    <name evidence="2" type="ORF">FHS79_002258</name>
</gene>
<sequence>MERVTFLIERTGERISCLLNPEALEARRTAGIARRRSAGGALLAAPAGDDPLLPTGGGVTEYDLRLLFDIDVANEGRAPPARTPALPPGAADAEQGPQTSPPALQPPPPVLDVRSLTQPLWALAETGMPIDGALALQRVRVIWGRSWNVPGVITAVAERLERFTTEGVPQRSWLSLRLRRVPDDGAASAPPPSPITPQFEHRDGAGPAAAPEDETIVVPVDEDGFILERLDQIAADHYGDPALARLLGAYNGLEDLLRLAEGQALRLPSRRTLLALAGAEARA</sequence>
<evidence type="ECO:0000256" key="1">
    <source>
        <dbReference type="SAM" id="MobiDB-lite"/>
    </source>
</evidence>
<organism evidence="2 3">
    <name type="scientific">Polymorphobacter multimanifer</name>
    <dbReference type="NCBI Taxonomy" id="1070431"/>
    <lineage>
        <taxon>Bacteria</taxon>
        <taxon>Pseudomonadati</taxon>
        <taxon>Pseudomonadota</taxon>
        <taxon>Alphaproteobacteria</taxon>
        <taxon>Sphingomonadales</taxon>
        <taxon>Sphingosinicellaceae</taxon>
        <taxon>Polymorphobacter</taxon>
    </lineage>
</organism>
<accession>A0A841LAT2</accession>
<evidence type="ECO:0000313" key="2">
    <source>
        <dbReference type="EMBL" id="MBB6228073.1"/>
    </source>
</evidence>
<dbReference type="RefSeq" id="WP_184199747.1">
    <property type="nucleotide sequence ID" value="NZ_JACIIV010000015.1"/>
</dbReference>
<evidence type="ECO:0000313" key="3">
    <source>
        <dbReference type="Proteomes" id="UP000538147"/>
    </source>
</evidence>
<comment type="caution">
    <text evidence="2">The sequence shown here is derived from an EMBL/GenBank/DDBJ whole genome shotgun (WGS) entry which is preliminary data.</text>
</comment>
<name>A0A841LAT2_9SPHN</name>
<dbReference type="Proteomes" id="UP000538147">
    <property type="component" value="Unassembled WGS sequence"/>
</dbReference>